<evidence type="ECO:0000313" key="2">
    <source>
        <dbReference type="EMBL" id="ACT93625.1"/>
    </source>
</evidence>
<feature type="signal peptide" evidence="1">
    <location>
        <begin position="1"/>
        <end position="21"/>
    </location>
</feature>
<keyword evidence="1" id="KW-0732">Signal</keyword>
<evidence type="ECO:0000313" key="3">
    <source>
        <dbReference type="Proteomes" id="UP000002011"/>
    </source>
</evidence>
<sequence>MKSILSCLIGALLLCSVAIHAQQFSPTTGVPCPNCVPTNYNAIGTPFISDIYNPGIDVTKLDYQWYIYMGVLDVPPSTYSQGLPDGAGKNSFVSLKTSEGAVNDKLYVDVSGFDVNKTYVFRYSVCAANVYDGGNTDEIIYAESAKMEIVTVGQNPDILVKSQTTDFPDAQSQQHWTTRVISFKPLSPTLRFRMSGKTPGSTPGYVHFSIDKYPFDCTPSAQVSIGTPSPINTPFPSDKLNLNAVTINSTPPQNYELVWKSGPNSTDPSLTPEEVAKAPISNATATLKPYYAFYYAKDLNCYNVPTSTAEMKFMHQPTHVSLKATNVTISCPATTTDLTLLENPGMQVRWYNNDTHSGLSVPDPKAAPPGDYYAFYYDFLEGTWSLLPGQATTSKVHVENAVNAGIPNLGPTMSINSLTFAPNASRDFVVRIHNIKAEDSNCSVYFMVSKMPGFTISYNPGAGQSDVDGGIFNNNDFWTFTEDNGFIKVTSKYGIAANGYSDIGFKVTRNSGTPANTTQSVSIIIPAAGGGGEQITTNNTIITSLSSGIN</sequence>
<organism evidence="2 3">
    <name type="scientific">Dyadobacter fermentans (strain ATCC 700827 / DSM 18053 / CIP 107007 / KCTC 52180 / NS114)</name>
    <dbReference type="NCBI Taxonomy" id="471854"/>
    <lineage>
        <taxon>Bacteria</taxon>
        <taxon>Pseudomonadati</taxon>
        <taxon>Bacteroidota</taxon>
        <taxon>Cytophagia</taxon>
        <taxon>Cytophagales</taxon>
        <taxon>Spirosomataceae</taxon>
        <taxon>Dyadobacter</taxon>
    </lineage>
</organism>
<dbReference type="AlphaFoldDB" id="C6W0L9"/>
<feature type="chain" id="PRO_5002972211" description="Ig-like domain-containing protein" evidence="1">
    <location>
        <begin position="22"/>
        <end position="550"/>
    </location>
</feature>
<gene>
    <name evidence="2" type="ordered locus">Dfer_2407</name>
</gene>
<accession>C6W0L9</accession>
<dbReference type="HOGENOM" id="CLU_494978_0_0_10"/>
<dbReference type="RefSeq" id="WP_015811875.1">
    <property type="nucleotide sequence ID" value="NC_013037.1"/>
</dbReference>
<dbReference type="EMBL" id="CP001619">
    <property type="protein sequence ID" value="ACT93625.1"/>
    <property type="molecule type" value="Genomic_DNA"/>
</dbReference>
<dbReference type="KEGG" id="dfe:Dfer_2407"/>
<proteinExistence type="predicted"/>
<evidence type="ECO:0008006" key="4">
    <source>
        <dbReference type="Google" id="ProtNLM"/>
    </source>
</evidence>
<evidence type="ECO:0000256" key="1">
    <source>
        <dbReference type="SAM" id="SignalP"/>
    </source>
</evidence>
<dbReference type="Proteomes" id="UP000002011">
    <property type="component" value="Chromosome"/>
</dbReference>
<protein>
    <recommendedName>
        <fullName evidence="4">Ig-like domain-containing protein</fullName>
    </recommendedName>
</protein>
<name>C6W0L9_DYAFD</name>
<keyword evidence="3" id="KW-1185">Reference proteome</keyword>
<reference evidence="2 3" key="1">
    <citation type="journal article" date="2009" name="Stand. Genomic Sci.">
        <title>Complete genome sequence of Dyadobacter fermentans type strain (NS114).</title>
        <authorList>
            <person name="Lang E."/>
            <person name="Lapidus A."/>
            <person name="Chertkov O."/>
            <person name="Brettin T."/>
            <person name="Detter J.C."/>
            <person name="Han C."/>
            <person name="Copeland A."/>
            <person name="Glavina Del Rio T."/>
            <person name="Nolan M."/>
            <person name="Chen F."/>
            <person name="Lucas S."/>
            <person name="Tice H."/>
            <person name="Cheng J.F."/>
            <person name="Land M."/>
            <person name="Hauser L."/>
            <person name="Chang Y.J."/>
            <person name="Jeffries C.D."/>
            <person name="Kopitz M."/>
            <person name="Bruce D."/>
            <person name="Goodwin L."/>
            <person name="Pitluck S."/>
            <person name="Ovchinnikova G."/>
            <person name="Pati A."/>
            <person name="Ivanova N."/>
            <person name="Mavrommatis K."/>
            <person name="Chen A."/>
            <person name="Palaniappan K."/>
            <person name="Chain P."/>
            <person name="Bristow J."/>
            <person name="Eisen J.A."/>
            <person name="Markowitz V."/>
            <person name="Hugenholtz P."/>
            <person name="Goker M."/>
            <person name="Rohde M."/>
            <person name="Kyrpides N.C."/>
            <person name="Klenk H.P."/>
        </authorList>
    </citation>
    <scope>NUCLEOTIDE SEQUENCE [LARGE SCALE GENOMIC DNA]</scope>
    <source>
        <strain evidence="3">ATCC 700827 / DSM 18053 / CIP 107007 / KCTC 52180 / NS114</strain>
    </source>
</reference>